<dbReference type="InterPro" id="IPR015330">
    <property type="entry name" value="DNA_primase/pol_bifunc_N"/>
</dbReference>
<evidence type="ECO:0000313" key="3">
    <source>
        <dbReference type="EMBL" id="MFC7618671.1"/>
    </source>
</evidence>
<evidence type="ECO:0000313" key="2">
    <source>
        <dbReference type="EMBL" id="MFC7612452.1"/>
    </source>
</evidence>
<reference evidence="4" key="2">
    <citation type="journal article" date="2019" name="Int. J. Syst. Evol. Microbiol.">
        <title>The Global Catalogue of Microorganisms (GCM) 10K type strain sequencing project: providing services to taxonomists for standard genome sequencing and annotation.</title>
        <authorList>
            <consortium name="The Broad Institute Genomics Platform"/>
            <consortium name="The Broad Institute Genome Sequencing Center for Infectious Disease"/>
            <person name="Wu L."/>
            <person name="Ma J."/>
        </authorList>
    </citation>
    <scope>NUCLEOTIDE SEQUENCE [LARGE SCALE GENOMIC DNA]</scope>
    <source>
        <strain evidence="4">JCM 17695</strain>
    </source>
</reference>
<comment type="caution">
    <text evidence="3">The sequence shown here is derived from an EMBL/GenBank/DDBJ whole genome shotgun (WGS) entry which is preliminary data.</text>
</comment>
<reference evidence="3" key="1">
    <citation type="journal article" date="2014" name="Int. J. Syst. Evol. Microbiol.">
        <title>Complete genome of a new Firmicutes species belonging to the dominant human colonic microbiota ('Ruminococcus bicirculans') reveals two chromosomes and a selective capacity to utilize plant glucans.</title>
        <authorList>
            <consortium name="NISC Comparative Sequencing Program"/>
            <person name="Wegmann U."/>
            <person name="Louis P."/>
            <person name="Goesmann A."/>
            <person name="Henrissat B."/>
            <person name="Duncan S.H."/>
            <person name="Flint H.J."/>
        </authorList>
    </citation>
    <scope>NUCLEOTIDE SEQUENCE</scope>
    <source>
        <strain evidence="3">JCM 17695</strain>
    </source>
</reference>
<feature type="domain" description="DNA primase/polymerase bifunctional N-terminal" evidence="1">
    <location>
        <begin position="3"/>
        <end position="167"/>
    </location>
</feature>
<protein>
    <submittedName>
        <fullName evidence="3">Bifunctional DNA primase/polymerase</fullName>
    </submittedName>
</protein>
<name>A0ABW2TZC3_9PSEU</name>
<reference evidence="3" key="3">
    <citation type="submission" date="2024-09" db="EMBL/GenBank/DDBJ databases">
        <authorList>
            <person name="Sun Q."/>
            <person name="Mori K."/>
        </authorList>
    </citation>
    <scope>NUCLEOTIDE SEQUENCE</scope>
    <source>
        <strain evidence="3">JCM 17695</strain>
    </source>
</reference>
<keyword evidence="4" id="KW-1185">Reference proteome</keyword>
<dbReference type="SMART" id="SM00943">
    <property type="entry name" value="Prim-Pol"/>
    <property type="match status" value="1"/>
</dbReference>
<accession>A0ABW2TZC3</accession>
<proteinExistence type="predicted"/>
<dbReference type="EMBL" id="JBHTEY010000003">
    <property type="protein sequence ID" value="MFC7612452.1"/>
    <property type="molecule type" value="Genomic_DNA"/>
</dbReference>
<dbReference type="Proteomes" id="UP001596512">
    <property type="component" value="Unassembled WGS sequence"/>
</dbReference>
<dbReference type="SUPFAM" id="SSF56747">
    <property type="entry name" value="Prim-pol domain"/>
    <property type="match status" value="1"/>
</dbReference>
<dbReference type="CDD" id="cd04859">
    <property type="entry name" value="Prim_Pol"/>
    <property type="match status" value="1"/>
</dbReference>
<organism evidence="3 4">
    <name type="scientific">Actinokineospora soli</name>
    <dbReference type="NCBI Taxonomy" id="1048753"/>
    <lineage>
        <taxon>Bacteria</taxon>
        <taxon>Bacillati</taxon>
        <taxon>Actinomycetota</taxon>
        <taxon>Actinomycetes</taxon>
        <taxon>Pseudonocardiales</taxon>
        <taxon>Pseudonocardiaceae</taxon>
        <taxon>Actinokineospora</taxon>
    </lineage>
</organism>
<gene>
    <name evidence="2" type="ORF">ACFQV2_00985</name>
    <name evidence="3" type="ORF">ACFQV2_40415</name>
</gene>
<dbReference type="EMBL" id="JBHTEY010000004">
    <property type="protein sequence ID" value="MFC7618671.1"/>
    <property type="molecule type" value="Genomic_DNA"/>
</dbReference>
<dbReference type="Pfam" id="PF09250">
    <property type="entry name" value="Prim-Pol"/>
    <property type="match status" value="1"/>
</dbReference>
<sequence length="283" mass="29550">MAGVPDGARRQGPAVKNWEQRATTDVDRIRRCWSAGPYNVGIATGPAGLVVVDLDTAKPDDDPRPPRWDLPGIGEGLDVLAVLADRHGQPVPLDTHMVGTPSGGLHLYFTAPPRVRLRCTAGERGNGLGWKVDTRAWGGCVAAPGSLVDGSPYTVHPRPVAPLPAWLATLLTPKPLPAAPAAPIPLRHGTDRRARYLRNAIAAEVARVEGATKGQRNQALYTAAVALGQLVAGGALTETDVRATLLRAAAAHLAVGAYSPHAADGTITSGLRAGARRPRQVAA</sequence>
<evidence type="ECO:0000313" key="4">
    <source>
        <dbReference type="Proteomes" id="UP001596512"/>
    </source>
</evidence>
<evidence type="ECO:0000259" key="1">
    <source>
        <dbReference type="SMART" id="SM00943"/>
    </source>
</evidence>